<dbReference type="KEGG" id="pzh:CX676_05880"/>
<dbReference type="Proteomes" id="UP000234530">
    <property type="component" value="Chromosome"/>
</dbReference>
<evidence type="ECO:0000256" key="1">
    <source>
        <dbReference type="SAM" id="MobiDB-lite"/>
    </source>
</evidence>
<evidence type="ECO:0000313" key="3">
    <source>
        <dbReference type="Proteomes" id="UP000234530"/>
    </source>
</evidence>
<sequence>MLKNRILLENHDLPGALEVTIGAFADHDNHHRCRVSIGNPMPADASFGRANAIVSESSTIKEQTMKRRRLSNQRDAAKLQTG</sequence>
<evidence type="ECO:0000313" key="2">
    <source>
        <dbReference type="EMBL" id="AUH63744.1"/>
    </source>
</evidence>
<gene>
    <name evidence="2" type="ORF">CX676_05880</name>
</gene>
<protein>
    <submittedName>
        <fullName evidence="2">Uncharacterized protein</fullName>
    </submittedName>
</protein>
<organism evidence="2 3">
    <name type="scientific">Paracoccus zhejiangensis</name>
    <dbReference type="NCBI Taxonomy" id="1077935"/>
    <lineage>
        <taxon>Bacteria</taxon>
        <taxon>Pseudomonadati</taxon>
        <taxon>Pseudomonadota</taxon>
        <taxon>Alphaproteobacteria</taxon>
        <taxon>Rhodobacterales</taxon>
        <taxon>Paracoccaceae</taxon>
        <taxon>Paracoccus</taxon>
    </lineage>
</organism>
<dbReference type="AlphaFoldDB" id="A0A2H5EWU8"/>
<accession>A0A2H5EWU8</accession>
<name>A0A2H5EWU8_9RHOB</name>
<proteinExistence type="predicted"/>
<reference evidence="2 3" key="1">
    <citation type="journal article" date="2013" name="Antonie Van Leeuwenhoek">
        <title>Paracoccus zhejiangensis sp. nov., isolated from activated sludge in wastewater-treatment system.</title>
        <authorList>
            <person name="Wu Z.G."/>
            <person name="Zhang D.F."/>
            <person name="Liu Y.L."/>
            <person name="Wang F."/>
            <person name="Jiang X."/>
            <person name="Li C."/>
            <person name="Li S.P."/>
            <person name="Hong Q."/>
            <person name="Li W.J."/>
        </authorList>
    </citation>
    <scope>NUCLEOTIDE SEQUENCE [LARGE SCALE GENOMIC DNA]</scope>
    <source>
        <strain evidence="2 3">J6</strain>
    </source>
</reference>
<feature type="region of interest" description="Disordered" evidence="1">
    <location>
        <begin position="59"/>
        <end position="82"/>
    </location>
</feature>
<keyword evidence="3" id="KW-1185">Reference proteome</keyword>
<dbReference type="EMBL" id="CP025430">
    <property type="protein sequence ID" value="AUH63744.1"/>
    <property type="molecule type" value="Genomic_DNA"/>
</dbReference>